<keyword evidence="2" id="KW-0472">Membrane</keyword>
<keyword evidence="4" id="KW-1185">Reference proteome</keyword>
<organism evidence="3 4">
    <name type="scientific">Levilactobacillus parabrevis ATCC 53295</name>
    <dbReference type="NCBI Taxonomy" id="1267003"/>
    <lineage>
        <taxon>Bacteria</taxon>
        <taxon>Bacillati</taxon>
        <taxon>Bacillota</taxon>
        <taxon>Bacilli</taxon>
        <taxon>Lactobacillales</taxon>
        <taxon>Lactobacillaceae</taxon>
        <taxon>Levilactobacillus</taxon>
    </lineage>
</organism>
<evidence type="ECO:0000313" key="4">
    <source>
        <dbReference type="Proteomes" id="UP000051176"/>
    </source>
</evidence>
<protein>
    <submittedName>
        <fullName evidence="3">Uncharacterized protein</fullName>
    </submittedName>
</protein>
<evidence type="ECO:0000256" key="2">
    <source>
        <dbReference type="SAM" id="Phobius"/>
    </source>
</evidence>
<feature type="transmembrane region" description="Helical" evidence="2">
    <location>
        <begin position="37"/>
        <end position="57"/>
    </location>
</feature>
<feature type="compositionally biased region" description="Basic residues" evidence="1">
    <location>
        <begin position="97"/>
        <end position="109"/>
    </location>
</feature>
<feature type="compositionally biased region" description="Low complexity" evidence="1">
    <location>
        <begin position="85"/>
        <end position="96"/>
    </location>
</feature>
<dbReference type="OrthoDB" id="2325917at2"/>
<dbReference type="STRING" id="357278.IV61_GL001102"/>
<gene>
    <name evidence="3" type="ORF">FD07_GL001055</name>
</gene>
<accession>A0A0R1GXH4</accession>
<evidence type="ECO:0000313" key="3">
    <source>
        <dbReference type="EMBL" id="KRK36196.1"/>
    </source>
</evidence>
<name>A0A0R1GXH4_9LACO</name>
<dbReference type="Proteomes" id="UP000051176">
    <property type="component" value="Unassembled WGS sequence"/>
</dbReference>
<sequence>MKAKKMPRWLRDTLSVVGAMSVLLIAYNLVVAKHPDWGIVPVQIVLALIAVGAWSFLSYRSRAKRQLAAKQAAEAAQRRAEEQRQAAAREANNAVVRRQRNQQHRQQPK</sequence>
<dbReference type="eggNOG" id="ENOG5030ADE">
    <property type="taxonomic scope" value="Bacteria"/>
</dbReference>
<dbReference type="PATRIC" id="fig|1267003.4.peg.1118"/>
<feature type="transmembrane region" description="Helical" evidence="2">
    <location>
        <begin position="12"/>
        <end position="31"/>
    </location>
</feature>
<comment type="caution">
    <text evidence="3">The sequence shown here is derived from an EMBL/GenBank/DDBJ whole genome shotgun (WGS) entry which is preliminary data.</text>
</comment>
<dbReference type="AlphaFoldDB" id="A0A0R1GXH4"/>
<keyword evidence="2" id="KW-1133">Transmembrane helix</keyword>
<dbReference type="RefSeq" id="WP_020089799.1">
    <property type="nucleotide sequence ID" value="NZ_AZCZ01000027.1"/>
</dbReference>
<evidence type="ECO:0000256" key="1">
    <source>
        <dbReference type="SAM" id="MobiDB-lite"/>
    </source>
</evidence>
<feature type="region of interest" description="Disordered" evidence="1">
    <location>
        <begin position="71"/>
        <end position="109"/>
    </location>
</feature>
<proteinExistence type="predicted"/>
<reference evidence="3 4" key="1">
    <citation type="journal article" date="2015" name="Genome Announc.">
        <title>Expanding the biotechnology potential of lactobacilli through comparative genomics of 213 strains and associated genera.</title>
        <authorList>
            <person name="Sun Z."/>
            <person name="Harris H.M."/>
            <person name="McCann A."/>
            <person name="Guo C."/>
            <person name="Argimon S."/>
            <person name="Zhang W."/>
            <person name="Yang X."/>
            <person name="Jeffery I.B."/>
            <person name="Cooney J.C."/>
            <person name="Kagawa T.F."/>
            <person name="Liu W."/>
            <person name="Song Y."/>
            <person name="Salvetti E."/>
            <person name="Wrobel A."/>
            <person name="Rasinkangas P."/>
            <person name="Parkhill J."/>
            <person name="Rea M.C."/>
            <person name="O'Sullivan O."/>
            <person name="Ritari J."/>
            <person name="Douillard F.P."/>
            <person name="Paul Ross R."/>
            <person name="Yang R."/>
            <person name="Briner A.E."/>
            <person name="Felis G.E."/>
            <person name="de Vos W.M."/>
            <person name="Barrangou R."/>
            <person name="Klaenhammer T.R."/>
            <person name="Caufield P.W."/>
            <person name="Cui Y."/>
            <person name="Zhang H."/>
            <person name="O'Toole P.W."/>
        </authorList>
    </citation>
    <scope>NUCLEOTIDE SEQUENCE [LARGE SCALE GENOMIC DNA]</scope>
    <source>
        <strain evidence="3 4">ATCC 53295</strain>
    </source>
</reference>
<dbReference type="EMBL" id="AZCZ01000027">
    <property type="protein sequence ID" value="KRK36196.1"/>
    <property type="molecule type" value="Genomic_DNA"/>
</dbReference>
<keyword evidence="2" id="KW-0812">Transmembrane</keyword>